<dbReference type="SUPFAM" id="SSF52467">
    <property type="entry name" value="DHS-like NAD/FAD-binding domain"/>
    <property type="match status" value="1"/>
</dbReference>
<dbReference type="PANTHER" id="PTHR18968:SF9">
    <property type="entry name" value="3D-(3,5_4)-TRIHYDROXYCYCLOHEXANE-1,2-DIONE HYDROLASE"/>
    <property type="match status" value="1"/>
</dbReference>
<evidence type="ECO:0000256" key="3">
    <source>
        <dbReference type="RuleBase" id="RU362132"/>
    </source>
</evidence>
<feature type="domain" description="Thiamine pyrophosphate enzyme N-terminal TPP-binding" evidence="6">
    <location>
        <begin position="31"/>
        <end position="124"/>
    </location>
</feature>
<feature type="domain" description="Thiamine pyrophosphate enzyme TPP-binding" evidence="5">
    <location>
        <begin position="418"/>
        <end position="577"/>
    </location>
</feature>
<dbReference type="Gene3D" id="3.40.50.970">
    <property type="match status" value="2"/>
</dbReference>
<dbReference type="GO" id="GO:0030976">
    <property type="term" value="F:thiamine pyrophosphate binding"/>
    <property type="evidence" value="ECO:0007669"/>
    <property type="project" value="InterPro"/>
</dbReference>
<dbReference type="EMBL" id="LNXY01000020">
    <property type="protein sequence ID" value="KTC87738.1"/>
    <property type="molecule type" value="Genomic_DNA"/>
</dbReference>
<sequence length="624" mass="68865">MKKMRLTMAQALLRFLANQYVSLDQEEQRFVQGVFGIFGHGNVTGIGEALEYDSQDLIFYQGHNEQGMAHAATAFAKQKNRLAIFACTSSIGPGATNMVTAAATATTNRLPLLLLPGDIFSCRQPDPVLQQLEVPHDYTISVNDCFKPVSKYWDRISRPEQLMTACMNAMRVLTDPAETGAVTLCLPQDVQTEGYDYPSEFFAKRVWIIERETVNEQALERAVLLLKKAKSPLIIAGGGVHYSQATTTLAAFAKKHGIPVSETQAGKSALAANHPLNVGGIGVTGSEASNKIAAQADVILVVGSRLQDFTTSSKWGFKHENCQLINLNISRFDAIKMNSLSLKGDAKSGLEQLSTKLGDYKTSTHYQQLIKEYSQAWHHEVDRVYAPPAAEQQGLHQTTILGILNQTTTKDDVIIGAAGSLPGDLHRLWRSKAPKDYHLEYAYSCMGYEIAAALGVRLAKDTSPGEVYALVGDGSFIMLHSELLTSIQEHKKITLIVFDNHGYQCIRNLQEANGSQGFGNEFRYRHQPSNQLRGEYLAIDFCQYAASLGAKTFYAKSYADFSTALVAARKETTSCVIVLPVLPKTMSNGYETWWRVDVAAISQSKEVELAHQKMRAQLETVKEY</sequence>
<evidence type="ECO:0000256" key="1">
    <source>
        <dbReference type="ARBA" id="ARBA00007812"/>
    </source>
</evidence>
<dbReference type="GO" id="GO:0005948">
    <property type="term" value="C:acetolactate synthase complex"/>
    <property type="evidence" value="ECO:0007669"/>
    <property type="project" value="TreeGrafter"/>
</dbReference>
<dbReference type="SUPFAM" id="SSF52518">
    <property type="entry name" value="Thiamin diphosphate-binding fold (THDP-binding)"/>
    <property type="match status" value="2"/>
</dbReference>
<dbReference type="RefSeq" id="WP_058495654.1">
    <property type="nucleotide sequence ID" value="NZ_CAAAIU010000002.1"/>
</dbReference>
<proteinExistence type="inferred from homology"/>
<dbReference type="GO" id="GO:0000287">
    <property type="term" value="F:magnesium ion binding"/>
    <property type="evidence" value="ECO:0007669"/>
    <property type="project" value="InterPro"/>
</dbReference>
<dbReference type="Gene3D" id="3.40.50.1220">
    <property type="entry name" value="TPP-binding domain"/>
    <property type="match status" value="1"/>
</dbReference>
<reference evidence="7 8" key="1">
    <citation type="submission" date="2015-11" db="EMBL/GenBank/DDBJ databases">
        <title>Genomic analysis of 38 Legionella species identifies large and diverse effector repertoires.</title>
        <authorList>
            <person name="Burstein D."/>
            <person name="Amaro F."/>
            <person name="Zusman T."/>
            <person name="Lifshitz Z."/>
            <person name="Cohen O."/>
            <person name="Gilbert J.A."/>
            <person name="Pupko T."/>
            <person name="Shuman H.A."/>
            <person name="Segal G."/>
        </authorList>
    </citation>
    <scope>NUCLEOTIDE SEQUENCE [LARGE SCALE GENOMIC DNA]</scope>
    <source>
        <strain evidence="7 8">ATCC 700990</strain>
    </source>
</reference>
<feature type="domain" description="Thiamine pyrophosphate enzyme central" evidence="4">
    <location>
        <begin position="219"/>
        <end position="353"/>
    </location>
</feature>
<dbReference type="PATRIC" id="fig|1212489.4.peg.1434"/>
<name>A0A0W0SWK0_9GAMM</name>
<dbReference type="Pfam" id="PF00205">
    <property type="entry name" value="TPP_enzyme_M"/>
    <property type="match status" value="1"/>
</dbReference>
<dbReference type="InterPro" id="IPR012000">
    <property type="entry name" value="Thiamin_PyroP_enz_cen_dom"/>
</dbReference>
<evidence type="ECO:0000313" key="7">
    <source>
        <dbReference type="EMBL" id="KTC87738.1"/>
    </source>
</evidence>
<dbReference type="Proteomes" id="UP000054736">
    <property type="component" value="Unassembled WGS sequence"/>
</dbReference>
<protein>
    <submittedName>
        <fullName evidence="7">Myo-inositol catabolism protein IolD</fullName>
    </submittedName>
</protein>
<dbReference type="CDD" id="cd07035">
    <property type="entry name" value="TPP_PYR_POX_like"/>
    <property type="match status" value="1"/>
</dbReference>
<dbReference type="AlphaFoldDB" id="A0A0W0SWK0"/>
<evidence type="ECO:0000256" key="2">
    <source>
        <dbReference type="ARBA" id="ARBA00023052"/>
    </source>
</evidence>
<dbReference type="InterPro" id="IPR012001">
    <property type="entry name" value="Thiamin_PyroP_enz_TPP-bd_dom"/>
</dbReference>
<dbReference type="InterPro" id="IPR011766">
    <property type="entry name" value="TPP_enzyme_TPP-bd"/>
</dbReference>
<dbReference type="InterPro" id="IPR029061">
    <property type="entry name" value="THDP-binding"/>
</dbReference>
<evidence type="ECO:0000313" key="8">
    <source>
        <dbReference type="Proteomes" id="UP000054736"/>
    </source>
</evidence>
<comment type="caution">
    <text evidence="7">The sequence shown here is derived from an EMBL/GenBank/DDBJ whole genome shotgun (WGS) entry which is preliminary data.</text>
</comment>
<dbReference type="PANTHER" id="PTHR18968">
    <property type="entry name" value="THIAMINE PYROPHOSPHATE ENZYMES"/>
    <property type="match status" value="1"/>
</dbReference>
<dbReference type="OrthoDB" id="3194735at2"/>
<dbReference type="GO" id="GO:0009097">
    <property type="term" value="P:isoleucine biosynthetic process"/>
    <property type="evidence" value="ECO:0007669"/>
    <property type="project" value="TreeGrafter"/>
</dbReference>
<dbReference type="GO" id="GO:0050660">
    <property type="term" value="F:flavin adenine dinucleotide binding"/>
    <property type="evidence" value="ECO:0007669"/>
    <property type="project" value="TreeGrafter"/>
</dbReference>
<dbReference type="InterPro" id="IPR029035">
    <property type="entry name" value="DHS-like_NAD/FAD-binding_dom"/>
</dbReference>
<dbReference type="InterPro" id="IPR045229">
    <property type="entry name" value="TPP_enz"/>
</dbReference>
<dbReference type="GO" id="GO:0016823">
    <property type="term" value="F:hydrolase activity, acting on acid carbon-carbon bonds, in ketonic substances"/>
    <property type="evidence" value="ECO:0007669"/>
    <property type="project" value="InterPro"/>
</dbReference>
<dbReference type="NCBIfam" id="TIGR04377">
    <property type="entry name" value="myo_inos_iolD"/>
    <property type="match status" value="1"/>
</dbReference>
<dbReference type="Pfam" id="PF02776">
    <property type="entry name" value="TPP_enzyme_N"/>
    <property type="match status" value="1"/>
</dbReference>
<evidence type="ECO:0000259" key="4">
    <source>
        <dbReference type="Pfam" id="PF00205"/>
    </source>
</evidence>
<dbReference type="GO" id="GO:0003984">
    <property type="term" value="F:acetolactate synthase activity"/>
    <property type="evidence" value="ECO:0007669"/>
    <property type="project" value="TreeGrafter"/>
</dbReference>
<keyword evidence="2 3" id="KW-0786">Thiamine pyrophosphate</keyword>
<evidence type="ECO:0000259" key="6">
    <source>
        <dbReference type="Pfam" id="PF02776"/>
    </source>
</evidence>
<dbReference type="Pfam" id="PF02775">
    <property type="entry name" value="TPP_enzyme_C"/>
    <property type="match status" value="1"/>
</dbReference>
<dbReference type="GO" id="GO:0019310">
    <property type="term" value="P:inositol catabolic process"/>
    <property type="evidence" value="ECO:0007669"/>
    <property type="project" value="InterPro"/>
</dbReference>
<keyword evidence="8" id="KW-1185">Reference proteome</keyword>
<evidence type="ECO:0000259" key="5">
    <source>
        <dbReference type="Pfam" id="PF02775"/>
    </source>
</evidence>
<dbReference type="GO" id="GO:0009099">
    <property type="term" value="P:L-valine biosynthetic process"/>
    <property type="evidence" value="ECO:0007669"/>
    <property type="project" value="TreeGrafter"/>
</dbReference>
<dbReference type="STRING" id="1212489.Ldro_1357"/>
<dbReference type="InterPro" id="IPR030817">
    <property type="entry name" value="Myo_inos_IolD"/>
</dbReference>
<organism evidence="7 8">
    <name type="scientific">Legionella drozanskii LLAP-1</name>
    <dbReference type="NCBI Taxonomy" id="1212489"/>
    <lineage>
        <taxon>Bacteria</taxon>
        <taxon>Pseudomonadati</taxon>
        <taxon>Pseudomonadota</taxon>
        <taxon>Gammaproteobacteria</taxon>
        <taxon>Legionellales</taxon>
        <taxon>Legionellaceae</taxon>
        <taxon>Legionella</taxon>
    </lineage>
</organism>
<accession>A0A0W0SWK0</accession>
<comment type="similarity">
    <text evidence="1 3">Belongs to the TPP enzyme family.</text>
</comment>
<dbReference type="CDD" id="cd02003">
    <property type="entry name" value="TPP_IolD"/>
    <property type="match status" value="1"/>
</dbReference>
<gene>
    <name evidence="7" type="primary">iolD</name>
    <name evidence="7" type="ORF">Ldro_1357</name>
</gene>